<dbReference type="EMBL" id="CADCXN010000087">
    <property type="protein sequence ID" value="CAA9892012.1"/>
    <property type="molecule type" value="Genomic_DNA"/>
</dbReference>
<organism evidence="2 3">
    <name type="scientific">Candidatus Methylobacter favarea</name>
    <dbReference type="NCBI Taxonomy" id="2707345"/>
    <lineage>
        <taxon>Bacteria</taxon>
        <taxon>Pseudomonadati</taxon>
        <taxon>Pseudomonadota</taxon>
        <taxon>Gammaproteobacteria</taxon>
        <taxon>Methylococcales</taxon>
        <taxon>Methylococcaceae</taxon>
        <taxon>Methylobacter</taxon>
    </lineage>
</organism>
<protein>
    <submittedName>
        <fullName evidence="2">Uncharacterized protein</fullName>
    </submittedName>
</protein>
<keyword evidence="1" id="KW-1133">Transmembrane helix</keyword>
<comment type="caution">
    <text evidence="2">The sequence shown here is derived from an EMBL/GenBank/DDBJ whole genome shotgun (WGS) entry which is preliminary data.</text>
</comment>
<keyword evidence="1" id="KW-0472">Membrane</keyword>
<gene>
    <name evidence="2" type="ORF">METHB2_560003</name>
</gene>
<keyword evidence="1" id="KW-0812">Transmembrane</keyword>
<evidence type="ECO:0000256" key="1">
    <source>
        <dbReference type="SAM" id="Phobius"/>
    </source>
</evidence>
<sequence>MTIEIAALSGMGLIALWGVIALLLAIKSAKINHKIDTGAIHSN</sequence>
<keyword evidence="3" id="KW-1185">Reference proteome</keyword>
<name>A0A8S0XKE4_9GAMM</name>
<dbReference type="AlphaFoldDB" id="A0A8S0XKE4"/>
<feature type="transmembrane region" description="Helical" evidence="1">
    <location>
        <begin position="6"/>
        <end position="26"/>
    </location>
</feature>
<accession>A0A8S0XKE4</accession>
<proteinExistence type="predicted"/>
<reference evidence="2 3" key="1">
    <citation type="submission" date="2020-02" db="EMBL/GenBank/DDBJ databases">
        <authorList>
            <person name="Hogendoorn C."/>
        </authorList>
    </citation>
    <scope>NUCLEOTIDE SEQUENCE [LARGE SCALE GENOMIC DNA]</scope>
    <source>
        <strain evidence="2">METHB21</strain>
    </source>
</reference>
<evidence type="ECO:0000313" key="2">
    <source>
        <dbReference type="EMBL" id="CAA9892012.1"/>
    </source>
</evidence>
<evidence type="ECO:0000313" key="3">
    <source>
        <dbReference type="Proteomes" id="UP000494216"/>
    </source>
</evidence>
<dbReference type="RefSeq" id="WP_281355338.1">
    <property type="nucleotide sequence ID" value="NZ_CADCXN010000087.1"/>
</dbReference>
<dbReference type="Proteomes" id="UP000494216">
    <property type="component" value="Unassembled WGS sequence"/>
</dbReference>